<dbReference type="OrthoDB" id="418757at2759"/>
<reference evidence="1 2" key="1">
    <citation type="submission" date="2018-04" db="EMBL/GenBank/DDBJ databases">
        <authorList>
            <person name="Vogel A."/>
        </authorList>
    </citation>
    <scope>NUCLEOTIDE SEQUENCE [LARGE SCALE GENOMIC DNA]</scope>
</reference>
<keyword evidence="2" id="KW-1185">Reference proteome</keyword>
<organism evidence="1 2">
    <name type="scientific">Cuscuta campestris</name>
    <dbReference type="NCBI Taxonomy" id="132261"/>
    <lineage>
        <taxon>Eukaryota</taxon>
        <taxon>Viridiplantae</taxon>
        <taxon>Streptophyta</taxon>
        <taxon>Embryophyta</taxon>
        <taxon>Tracheophyta</taxon>
        <taxon>Spermatophyta</taxon>
        <taxon>Magnoliopsida</taxon>
        <taxon>eudicotyledons</taxon>
        <taxon>Gunneridae</taxon>
        <taxon>Pentapetalae</taxon>
        <taxon>asterids</taxon>
        <taxon>lamiids</taxon>
        <taxon>Solanales</taxon>
        <taxon>Convolvulaceae</taxon>
        <taxon>Cuscuteae</taxon>
        <taxon>Cuscuta</taxon>
        <taxon>Cuscuta subgen. Grammica</taxon>
        <taxon>Cuscuta sect. Cleistogrammica</taxon>
    </lineage>
</organism>
<protein>
    <recommendedName>
        <fullName evidence="3">Reverse transcriptase Ty1/copia-type domain-containing protein</fullName>
    </recommendedName>
</protein>
<gene>
    <name evidence="1" type="ORF">CCAM_LOCUS39045</name>
</gene>
<dbReference type="PANTHER" id="PTHR11439:SF496">
    <property type="entry name" value="RNA-DIRECTED DNA POLYMERASE"/>
    <property type="match status" value="1"/>
</dbReference>
<dbReference type="AlphaFoldDB" id="A0A484N8Q8"/>
<name>A0A484N8Q8_9ASTE</name>
<sequence length="162" mass="18125">MLCWSRDASFQTDRDDYKSQAGYVFCLNGGAFSWKSSKQDTTADSTTKAEYMAAAEAAKEGVWIKKFISELGVVPSINDPIPLFCDNTGAIAQAKEPRSHQKTKHIVRRYHIIREIVDRGDVEICKVGTDDNIADPLTKPLGKLKHEGHTRSMGIRPMPDWP</sequence>
<dbReference type="CDD" id="cd09272">
    <property type="entry name" value="RNase_HI_RT_Ty1"/>
    <property type="match status" value="1"/>
</dbReference>
<dbReference type="EMBL" id="OOIL02006492">
    <property type="protein sequence ID" value="VFQ97269.1"/>
    <property type="molecule type" value="Genomic_DNA"/>
</dbReference>
<dbReference type="PANTHER" id="PTHR11439">
    <property type="entry name" value="GAG-POL-RELATED RETROTRANSPOSON"/>
    <property type="match status" value="1"/>
</dbReference>
<accession>A0A484N8Q8</accession>
<evidence type="ECO:0000313" key="2">
    <source>
        <dbReference type="Proteomes" id="UP000595140"/>
    </source>
</evidence>
<evidence type="ECO:0008006" key="3">
    <source>
        <dbReference type="Google" id="ProtNLM"/>
    </source>
</evidence>
<evidence type="ECO:0000313" key="1">
    <source>
        <dbReference type="EMBL" id="VFQ97269.1"/>
    </source>
</evidence>
<dbReference type="Proteomes" id="UP000595140">
    <property type="component" value="Unassembled WGS sequence"/>
</dbReference>
<proteinExistence type="predicted"/>